<reference evidence="3" key="1">
    <citation type="submission" date="2016-10" db="EMBL/GenBank/DDBJ databases">
        <authorList>
            <person name="Varghese N."/>
            <person name="Submissions S."/>
        </authorList>
    </citation>
    <scope>NUCLEOTIDE SEQUENCE [LARGE SCALE GENOMIC DNA]</scope>
    <source>
        <strain evidence="3">DSM 17044</strain>
    </source>
</reference>
<gene>
    <name evidence="2" type="ORF">SAMN05444354_107119</name>
</gene>
<dbReference type="RefSeq" id="WP_342742392.1">
    <property type="nucleotide sequence ID" value="NZ_FOAP01000007.1"/>
</dbReference>
<evidence type="ECO:0000313" key="2">
    <source>
        <dbReference type="EMBL" id="SEL61827.1"/>
    </source>
</evidence>
<organism evidence="2 3">
    <name type="scientific">Stigmatella aurantiaca</name>
    <dbReference type="NCBI Taxonomy" id="41"/>
    <lineage>
        <taxon>Bacteria</taxon>
        <taxon>Pseudomonadati</taxon>
        <taxon>Myxococcota</taxon>
        <taxon>Myxococcia</taxon>
        <taxon>Myxococcales</taxon>
        <taxon>Cystobacterineae</taxon>
        <taxon>Archangiaceae</taxon>
        <taxon>Stigmatella</taxon>
    </lineage>
</organism>
<evidence type="ECO:0008006" key="4">
    <source>
        <dbReference type="Google" id="ProtNLM"/>
    </source>
</evidence>
<accession>A0A1H7RR13</accession>
<name>A0A1H7RR13_STIAU</name>
<protein>
    <recommendedName>
        <fullName evidence="4">Lipoprotein</fullName>
    </recommendedName>
</protein>
<proteinExistence type="predicted"/>
<dbReference type="AlphaFoldDB" id="A0A1H7RR13"/>
<keyword evidence="1" id="KW-0732">Signal</keyword>
<keyword evidence="3" id="KW-1185">Reference proteome</keyword>
<evidence type="ECO:0000313" key="3">
    <source>
        <dbReference type="Proteomes" id="UP000182719"/>
    </source>
</evidence>
<sequence>MATRLGVTLLFLALLKACATPRAVRLDTGQGAPWEYRLSSSTKSVKVTSEAFEEALAQLVLGVPLRGC</sequence>
<feature type="signal peptide" evidence="1">
    <location>
        <begin position="1"/>
        <end position="19"/>
    </location>
</feature>
<dbReference type="Proteomes" id="UP000182719">
    <property type="component" value="Unassembled WGS sequence"/>
</dbReference>
<evidence type="ECO:0000256" key="1">
    <source>
        <dbReference type="SAM" id="SignalP"/>
    </source>
</evidence>
<dbReference type="EMBL" id="FOAP01000007">
    <property type="protein sequence ID" value="SEL61827.1"/>
    <property type="molecule type" value="Genomic_DNA"/>
</dbReference>
<feature type="chain" id="PRO_5010212993" description="Lipoprotein" evidence="1">
    <location>
        <begin position="20"/>
        <end position="68"/>
    </location>
</feature>